<dbReference type="InterPro" id="IPR006311">
    <property type="entry name" value="TAT_signal"/>
</dbReference>
<dbReference type="OrthoDB" id="9789685at2"/>
<dbReference type="Proteomes" id="UP000197290">
    <property type="component" value="Unassembled WGS sequence"/>
</dbReference>
<reference evidence="1 2" key="1">
    <citation type="submission" date="2017-03" db="EMBL/GenBank/DDBJ databases">
        <title>Genome sequence of Sphingomonas dokdonensis DSM 21029.</title>
        <authorList>
            <person name="Poehlein A."/>
            <person name="Wuebbeler J.H."/>
            <person name="Steinbuechel A."/>
            <person name="Daniel R."/>
        </authorList>
    </citation>
    <scope>NUCLEOTIDE SEQUENCE [LARGE SCALE GENOMIC DNA]</scope>
    <source>
        <strain evidence="1 2">DSM 21029</strain>
    </source>
</reference>
<gene>
    <name evidence="1" type="ORF">SPDO_05980</name>
</gene>
<protein>
    <recommendedName>
        <fullName evidence="3">DUF4197 domain-containing protein</fullName>
    </recommendedName>
</protein>
<dbReference type="AlphaFoldDB" id="A0A245ZVD7"/>
<evidence type="ECO:0000313" key="2">
    <source>
        <dbReference type="Proteomes" id="UP000197290"/>
    </source>
</evidence>
<proteinExistence type="predicted"/>
<evidence type="ECO:0000313" key="1">
    <source>
        <dbReference type="EMBL" id="OWK33713.1"/>
    </source>
</evidence>
<dbReference type="EMBL" id="NBBI01000001">
    <property type="protein sequence ID" value="OWK33713.1"/>
    <property type="molecule type" value="Genomic_DNA"/>
</dbReference>
<sequence>MNNHSRRSLLLGAGIAVPLLFLPACATTGLGGGVTEALRRLLAISSERALTRLVADNGFLNDPEARLSFPSAPDDRSAAVLGALIRSAPVQQQLSLLINRAAGEAANRAAPVIFDSIRSLTFADALGIVRGGPTAATTYLERSIGDRIIDAMLPEIGGALRQFDGNSILGPVLGAATGINVSGIQRAVTQQAARGLWRAIGREEATIRATPSLARDPLVESVLGGGRLLG</sequence>
<dbReference type="InterPro" id="IPR025245">
    <property type="entry name" value="DUF4197"/>
</dbReference>
<accession>A0A245ZVD7</accession>
<dbReference type="PROSITE" id="PS51318">
    <property type="entry name" value="TAT"/>
    <property type="match status" value="1"/>
</dbReference>
<organism evidence="1 2">
    <name type="scientific">Sphingomonas dokdonensis</name>
    <dbReference type="NCBI Taxonomy" id="344880"/>
    <lineage>
        <taxon>Bacteria</taxon>
        <taxon>Pseudomonadati</taxon>
        <taxon>Pseudomonadota</taxon>
        <taxon>Alphaproteobacteria</taxon>
        <taxon>Sphingomonadales</taxon>
        <taxon>Sphingomonadaceae</taxon>
        <taxon>Sphingomonas</taxon>
    </lineage>
</organism>
<dbReference type="Pfam" id="PF13852">
    <property type="entry name" value="DUF4197"/>
    <property type="match status" value="1"/>
</dbReference>
<comment type="caution">
    <text evidence="1">The sequence shown here is derived from an EMBL/GenBank/DDBJ whole genome shotgun (WGS) entry which is preliminary data.</text>
</comment>
<dbReference type="RefSeq" id="WP_088365920.1">
    <property type="nucleotide sequence ID" value="NZ_NBBI01000001.1"/>
</dbReference>
<name>A0A245ZVD7_9SPHN</name>
<keyword evidence="2" id="KW-1185">Reference proteome</keyword>
<evidence type="ECO:0008006" key="3">
    <source>
        <dbReference type="Google" id="ProtNLM"/>
    </source>
</evidence>